<feature type="domain" description="PIN" evidence="2">
    <location>
        <begin position="39"/>
        <end position="238"/>
    </location>
</feature>
<protein>
    <recommendedName>
        <fullName evidence="2">PIN domain-containing protein</fullName>
    </recommendedName>
</protein>
<dbReference type="Pfam" id="PF13638">
    <property type="entry name" value="PIN_4"/>
    <property type="match status" value="1"/>
</dbReference>
<dbReference type="Proteomes" id="UP000673691">
    <property type="component" value="Unassembled WGS sequence"/>
</dbReference>
<accession>A0A8H7ZZB1</accession>
<reference evidence="3 4" key="1">
    <citation type="journal article" name="Sci. Rep.">
        <title>Genome-scale phylogenetic analyses confirm Olpidium as the closest living zoosporic fungus to the non-flagellated, terrestrial fungi.</title>
        <authorList>
            <person name="Chang Y."/>
            <person name="Rochon D."/>
            <person name="Sekimoto S."/>
            <person name="Wang Y."/>
            <person name="Chovatia M."/>
            <person name="Sandor L."/>
            <person name="Salamov A."/>
            <person name="Grigoriev I.V."/>
            <person name="Stajich J.E."/>
            <person name="Spatafora J.W."/>
        </authorList>
    </citation>
    <scope>NUCLEOTIDE SEQUENCE [LARGE SCALE GENOMIC DNA]</scope>
    <source>
        <strain evidence="3">S191</strain>
    </source>
</reference>
<name>A0A8H7ZZB1_9FUNG</name>
<keyword evidence="4" id="KW-1185">Reference proteome</keyword>
<comment type="caution">
    <text evidence="3">The sequence shown here is derived from an EMBL/GenBank/DDBJ whole genome shotgun (WGS) entry which is preliminary data.</text>
</comment>
<dbReference type="AlphaFoldDB" id="A0A8H7ZZB1"/>
<dbReference type="Gene3D" id="3.40.50.1010">
    <property type="entry name" value="5'-nuclease"/>
    <property type="match status" value="1"/>
</dbReference>
<dbReference type="InterPro" id="IPR002716">
    <property type="entry name" value="PIN_dom"/>
</dbReference>
<feature type="region of interest" description="Disordered" evidence="1">
    <location>
        <begin position="106"/>
        <end position="136"/>
    </location>
</feature>
<evidence type="ECO:0000313" key="3">
    <source>
        <dbReference type="EMBL" id="KAG5462090.1"/>
    </source>
</evidence>
<gene>
    <name evidence="3" type="ORF">BJ554DRAFT_5615</name>
</gene>
<dbReference type="OrthoDB" id="69928at2759"/>
<evidence type="ECO:0000313" key="4">
    <source>
        <dbReference type="Proteomes" id="UP000673691"/>
    </source>
</evidence>
<proteinExistence type="predicted"/>
<organism evidence="3 4">
    <name type="scientific">Olpidium bornovanus</name>
    <dbReference type="NCBI Taxonomy" id="278681"/>
    <lineage>
        <taxon>Eukaryota</taxon>
        <taxon>Fungi</taxon>
        <taxon>Fungi incertae sedis</taxon>
        <taxon>Olpidiomycota</taxon>
        <taxon>Olpidiomycotina</taxon>
        <taxon>Olpidiomycetes</taxon>
        <taxon>Olpidiales</taxon>
        <taxon>Olpidiaceae</taxon>
        <taxon>Olpidium</taxon>
    </lineage>
</organism>
<evidence type="ECO:0000259" key="2">
    <source>
        <dbReference type="Pfam" id="PF13638"/>
    </source>
</evidence>
<dbReference type="EMBL" id="JAEFCI010002641">
    <property type="protein sequence ID" value="KAG5462090.1"/>
    <property type="molecule type" value="Genomic_DNA"/>
</dbReference>
<sequence length="244" mass="26838">MRAMAQQLLKDQVSHLEQNLGNVSVSGMARVGAVKPRDVVVDVTVLLEQFPVLKRILSSGKYHVTLLLNELSVGFSFAVIDELDVLKKGTGVVNVRAREAVRYLDHTLSKRGPSRTPPPASRGGRRDQQQQHQKRTMLRVQRHNERLPAWSAAAEFLLPPTGALDAAAAASPDHPFTFEHVSKVPKRLRDAISCCLWRRKAGACGQEDATGQAAVVTLVTEDAEQAEFAARFGIETCRTRDLPC</sequence>
<evidence type="ECO:0000256" key="1">
    <source>
        <dbReference type="SAM" id="MobiDB-lite"/>
    </source>
</evidence>